<evidence type="ECO:0000313" key="3">
    <source>
        <dbReference type="Proteomes" id="UP001529510"/>
    </source>
</evidence>
<name>A0ABD0Q0Q5_CIRMR</name>
<dbReference type="AlphaFoldDB" id="A0ABD0Q0Q5"/>
<protein>
    <submittedName>
        <fullName evidence="2">Uncharacterized protein</fullName>
    </submittedName>
</protein>
<sequence>DFVEEFIHIYHHASCDTVCLMEGFWCGLDDDICFVLPRGDPHWTLKDYINFTLWVDGSTFTVDEADVDCNISIQPHLADISQPYPEPSPPSPHIVAHQPEPTADGEPSTTDEASPSGATVLRIALEPEPIMSDQVREPATSHVAVDVTVECESAEESSTHFSCRRTLWTMWTYMQICPLFSHLHLNYLSILNCLPAWIAHPASLPLLSPPIIPAASAPPAL</sequence>
<dbReference type="EMBL" id="JAMKFB020000012">
    <property type="protein sequence ID" value="KAL0179873.1"/>
    <property type="molecule type" value="Genomic_DNA"/>
</dbReference>
<keyword evidence="3" id="KW-1185">Reference proteome</keyword>
<feature type="region of interest" description="Disordered" evidence="1">
    <location>
        <begin position="80"/>
        <end position="115"/>
    </location>
</feature>
<dbReference type="Proteomes" id="UP001529510">
    <property type="component" value="Unassembled WGS sequence"/>
</dbReference>
<evidence type="ECO:0000313" key="2">
    <source>
        <dbReference type="EMBL" id="KAL0179873.1"/>
    </source>
</evidence>
<comment type="caution">
    <text evidence="2">The sequence shown here is derived from an EMBL/GenBank/DDBJ whole genome shotgun (WGS) entry which is preliminary data.</text>
</comment>
<organism evidence="2 3">
    <name type="scientific">Cirrhinus mrigala</name>
    <name type="common">Mrigala</name>
    <dbReference type="NCBI Taxonomy" id="683832"/>
    <lineage>
        <taxon>Eukaryota</taxon>
        <taxon>Metazoa</taxon>
        <taxon>Chordata</taxon>
        <taxon>Craniata</taxon>
        <taxon>Vertebrata</taxon>
        <taxon>Euteleostomi</taxon>
        <taxon>Actinopterygii</taxon>
        <taxon>Neopterygii</taxon>
        <taxon>Teleostei</taxon>
        <taxon>Ostariophysi</taxon>
        <taxon>Cypriniformes</taxon>
        <taxon>Cyprinidae</taxon>
        <taxon>Labeoninae</taxon>
        <taxon>Labeonini</taxon>
        <taxon>Cirrhinus</taxon>
    </lineage>
</organism>
<reference evidence="2 3" key="1">
    <citation type="submission" date="2024-05" db="EMBL/GenBank/DDBJ databases">
        <title>Genome sequencing and assembly of Indian major carp, Cirrhinus mrigala (Hamilton, 1822).</title>
        <authorList>
            <person name="Mohindra V."/>
            <person name="Chowdhury L.M."/>
            <person name="Lal K."/>
            <person name="Jena J.K."/>
        </authorList>
    </citation>
    <scope>NUCLEOTIDE SEQUENCE [LARGE SCALE GENOMIC DNA]</scope>
    <source>
        <strain evidence="2">CM1030</strain>
        <tissue evidence="2">Blood</tissue>
    </source>
</reference>
<evidence type="ECO:0000256" key="1">
    <source>
        <dbReference type="SAM" id="MobiDB-lite"/>
    </source>
</evidence>
<feature type="non-terminal residue" evidence="2">
    <location>
        <position position="1"/>
    </location>
</feature>
<proteinExistence type="predicted"/>
<gene>
    <name evidence="2" type="ORF">M9458_025315</name>
</gene>
<accession>A0ABD0Q0Q5</accession>
<feature type="non-terminal residue" evidence="2">
    <location>
        <position position="221"/>
    </location>
</feature>